<dbReference type="AlphaFoldDB" id="F0SIV1"/>
<sequence length="512" mass="58896">MLTSAESRFLTVLSDLSHCNPFSAERIRLEQRALGRQFEQDSGIAWSRTQEYVEADRPNVVHVTEKAERLAASIRERIVTSDSLDEQSRSRYEDLVYYVLYYRWFAVLKPSAQELSEPRIAKIWPKFLNDFNSFLELPGCRSLASHAPEHLFACLYQVKRAFCHIFHFILGDSTPSAQLRATVWQSIFTHDMRRYRRTLYSCLRDTSTLITGPSGTGKELVARAIGFSQYWRFDAQKQKFESRSQDAFLPLNLSALSPTLIESELFGHRKGAFTGAVADRAGWLERCPPSGAVFLDEIGELDPAIQVKLLRVLQSRTYSRLGESTEREFAGKIITATNRDLAAEIQRGHFRMDLYYRLCSDHIVTPSLRAQLDDQPEALEGLVHFLAERIAGDEADSIAAECCHWIREHLPADYAWPGNIRELEQCVRNIMIRQEYIPQQLHESGHDGTPETAWDREVTEMQVNAEQLLCRYVTWVYAHHPTYEATAQILQLDRRTVKSKIDPDLLKTFQSR</sequence>
<feature type="domain" description="Sigma-54 factor interaction" evidence="3">
    <location>
        <begin position="169"/>
        <end position="432"/>
    </location>
</feature>
<reference evidence="5" key="1">
    <citation type="submission" date="2011-02" db="EMBL/GenBank/DDBJ databases">
        <title>The complete genome of Planctomyces brasiliensis DSM 5305.</title>
        <authorList>
            <person name="Lucas S."/>
            <person name="Copeland A."/>
            <person name="Lapidus A."/>
            <person name="Bruce D."/>
            <person name="Goodwin L."/>
            <person name="Pitluck S."/>
            <person name="Kyrpides N."/>
            <person name="Mavromatis K."/>
            <person name="Pagani I."/>
            <person name="Ivanova N."/>
            <person name="Ovchinnikova G."/>
            <person name="Lu M."/>
            <person name="Detter J.C."/>
            <person name="Han C."/>
            <person name="Land M."/>
            <person name="Hauser L."/>
            <person name="Markowitz V."/>
            <person name="Cheng J.-F."/>
            <person name="Hugenholtz P."/>
            <person name="Woyke T."/>
            <person name="Wu D."/>
            <person name="Tindall B."/>
            <person name="Pomrenke H.G."/>
            <person name="Brambilla E."/>
            <person name="Klenk H.-P."/>
            <person name="Eisen J.A."/>
        </authorList>
    </citation>
    <scope>NUCLEOTIDE SEQUENCE [LARGE SCALE GENOMIC DNA]</scope>
    <source>
        <strain evidence="5">ATCC 49424 / DSM 5305 / JCM 21570 / NBRC 103401 / IFAM 1448</strain>
    </source>
</reference>
<evidence type="ECO:0000256" key="1">
    <source>
        <dbReference type="ARBA" id="ARBA00022741"/>
    </source>
</evidence>
<dbReference type="Pfam" id="PF00158">
    <property type="entry name" value="Sigma54_activat"/>
    <property type="match status" value="1"/>
</dbReference>
<evidence type="ECO:0000256" key="2">
    <source>
        <dbReference type="ARBA" id="ARBA00022840"/>
    </source>
</evidence>
<dbReference type="RefSeq" id="WP_013630505.1">
    <property type="nucleotide sequence ID" value="NC_015174.1"/>
</dbReference>
<dbReference type="InterPro" id="IPR027417">
    <property type="entry name" value="P-loop_NTPase"/>
</dbReference>
<gene>
    <name evidence="4" type="ordered locus">Plabr_4227</name>
</gene>
<dbReference type="InterPro" id="IPR002078">
    <property type="entry name" value="Sigma_54_int"/>
</dbReference>
<accession>F0SIV1</accession>
<dbReference type="STRING" id="756272.Plabr_4227"/>
<dbReference type="GO" id="GO:0005524">
    <property type="term" value="F:ATP binding"/>
    <property type="evidence" value="ECO:0007669"/>
    <property type="project" value="UniProtKB-KW"/>
</dbReference>
<dbReference type="Gene3D" id="1.10.8.60">
    <property type="match status" value="1"/>
</dbReference>
<dbReference type="CDD" id="cd00009">
    <property type="entry name" value="AAA"/>
    <property type="match status" value="1"/>
</dbReference>
<dbReference type="EMBL" id="CP002546">
    <property type="protein sequence ID" value="ADY61800.1"/>
    <property type="molecule type" value="Genomic_DNA"/>
</dbReference>
<proteinExistence type="predicted"/>
<dbReference type="PANTHER" id="PTHR32071:SF122">
    <property type="entry name" value="SIGMA FACTOR"/>
    <property type="match status" value="1"/>
</dbReference>
<evidence type="ECO:0000259" key="3">
    <source>
        <dbReference type="PROSITE" id="PS50045"/>
    </source>
</evidence>
<dbReference type="OrthoDB" id="9814761at2"/>
<evidence type="ECO:0000313" key="4">
    <source>
        <dbReference type="EMBL" id="ADY61800.1"/>
    </source>
</evidence>
<dbReference type="HOGENOM" id="CLU_555320_0_0_0"/>
<organism evidence="4 5">
    <name type="scientific">Rubinisphaera brasiliensis (strain ATCC 49424 / DSM 5305 / JCM 21570 / IAM 15109 / NBRC 103401 / IFAM 1448)</name>
    <name type="common">Planctomyces brasiliensis</name>
    <dbReference type="NCBI Taxonomy" id="756272"/>
    <lineage>
        <taxon>Bacteria</taxon>
        <taxon>Pseudomonadati</taxon>
        <taxon>Planctomycetota</taxon>
        <taxon>Planctomycetia</taxon>
        <taxon>Planctomycetales</taxon>
        <taxon>Planctomycetaceae</taxon>
        <taxon>Rubinisphaera</taxon>
    </lineage>
</organism>
<dbReference type="SUPFAM" id="SSF52540">
    <property type="entry name" value="P-loop containing nucleoside triphosphate hydrolases"/>
    <property type="match status" value="1"/>
</dbReference>
<dbReference type="PROSITE" id="PS50045">
    <property type="entry name" value="SIGMA54_INTERACT_4"/>
    <property type="match status" value="1"/>
</dbReference>
<evidence type="ECO:0000313" key="5">
    <source>
        <dbReference type="Proteomes" id="UP000006860"/>
    </source>
</evidence>
<keyword evidence="1" id="KW-0547">Nucleotide-binding</keyword>
<name>F0SIV1_RUBBR</name>
<keyword evidence="2" id="KW-0067">ATP-binding</keyword>
<dbReference type="PANTHER" id="PTHR32071">
    <property type="entry name" value="TRANSCRIPTIONAL REGULATORY PROTEIN"/>
    <property type="match status" value="1"/>
</dbReference>
<dbReference type="Gene3D" id="3.40.50.300">
    <property type="entry name" value="P-loop containing nucleotide triphosphate hydrolases"/>
    <property type="match status" value="1"/>
</dbReference>
<dbReference type="KEGG" id="pbs:Plabr_4227"/>
<dbReference type="InterPro" id="IPR003593">
    <property type="entry name" value="AAA+_ATPase"/>
</dbReference>
<keyword evidence="5" id="KW-1185">Reference proteome</keyword>
<dbReference type="Proteomes" id="UP000006860">
    <property type="component" value="Chromosome"/>
</dbReference>
<dbReference type="GO" id="GO:0006355">
    <property type="term" value="P:regulation of DNA-templated transcription"/>
    <property type="evidence" value="ECO:0007669"/>
    <property type="project" value="InterPro"/>
</dbReference>
<protein>
    <submittedName>
        <fullName evidence="4">Sigma 54 interacting domain protein</fullName>
    </submittedName>
</protein>
<dbReference type="eggNOG" id="COG3829">
    <property type="taxonomic scope" value="Bacteria"/>
</dbReference>
<dbReference type="SMART" id="SM00382">
    <property type="entry name" value="AAA"/>
    <property type="match status" value="1"/>
</dbReference>